<keyword evidence="1 2" id="KW-0732">Signal</keyword>
<dbReference type="STRING" id="126156.SAMN05421670_2356"/>
<dbReference type="InterPro" id="IPR014755">
    <property type="entry name" value="Cu-Rt/internalin_Ig-like"/>
</dbReference>
<dbReference type="EMBL" id="FOXU01000004">
    <property type="protein sequence ID" value="SFQ51035.1"/>
    <property type="molecule type" value="Genomic_DNA"/>
</dbReference>
<protein>
    <recommendedName>
        <fullName evidence="3">SbsC C-terminal domain-containing protein</fullName>
    </recommendedName>
</protein>
<organism evidence="4 5">
    <name type="scientific">Psychrobacillus psychrotolerans</name>
    <dbReference type="NCBI Taxonomy" id="126156"/>
    <lineage>
        <taxon>Bacteria</taxon>
        <taxon>Bacillati</taxon>
        <taxon>Bacillota</taxon>
        <taxon>Bacilli</taxon>
        <taxon>Bacillales</taxon>
        <taxon>Bacillaceae</taxon>
        <taxon>Psychrobacillus</taxon>
    </lineage>
</organism>
<feature type="chain" id="PRO_5011716893" description="SbsC C-terminal domain-containing protein" evidence="2">
    <location>
        <begin position="30"/>
        <end position="730"/>
    </location>
</feature>
<feature type="domain" description="SbsC C-terminal" evidence="3">
    <location>
        <begin position="48"/>
        <end position="170"/>
    </location>
</feature>
<dbReference type="Pfam" id="PF18058">
    <property type="entry name" value="SbsC_C"/>
    <property type="match status" value="1"/>
</dbReference>
<reference evidence="5" key="1">
    <citation type="submission" date="2016-10" db="EMBL/GenBank/DDBJ databases">
        <authorList>
            <person name="Varghese N."/>
            <person name="Submissions S."/>
        </authorList>
    </citation>
    <scope>NUCLEOTIDE SEQUENCE [LARGE SCALE GENOMIC DNA]</scope>
    <source>
        <strain evidence="5">DSM 11706</strain>
    </source>
</reference>
<evidence type="ECO:0000313" key="4">
    <source>
        <dbReference type="EMBL" id="SFQ51035.1"/>
    </source>
</evidence>
<accession>A0A1I5Z3Z6</accession>
<dbReference type="RefSeq" id="WP_093537093.1">
    <property type="nucleotide sequence ID" value="NZ_FOXU01000004.1"/>
</dbReference>
<name>A0A1I5Z3Z6_9BACI</name>
<proteinExistence type="predicted"/>
<dbReference type="InterPro" id="IPR041378">
    <property type="entry name" value="S-layer_SbsC_C"/>
</dbReference>
<dbReference type="Proteomes" id="UP000198734">
    <property type="component" value="Unassembled WGS sequence"/>
</dbReference>
<dbReference type="AlphaFoldDB" id="A0A1I5Z3Z6"/>
<gene>
    <name evidence="4" type="ORF">SAMN05421670_2356</name>
</gene>
<feature type="signal peptide" evidence="2">
    <location>
        <begin position="1"/>
        <end position="29"/>
    </location>
</feature>
<evidence type="ECO:0000256" key="1">
    <source>
        <dbReference type="ARBA" id="ARBA00022729"/>
    </source>
</evidence>
<dbReference type="Gene3D" id="1.20.58.780">
    <property type="match status" value="1"/>
</dbReference>
<keyword evidence="5" id="KW-1185">Reference proteome</keyword>
<sequence>MKKVIKIAASTAVAASAFVAVAPTQQADAATNVNQLATNAQNAGTVLKWAISYEGSADFKTRPFNEFNAAKKAVAAAEAAAAKISTTEKLAVQAKLVDTKIQIVRATAYIDALTSSEKIKADTAVLDAAIKTGDIQKVEDAYHKATREYRKQAALLDRVYGQTTRDGIRNAVKPEIEKLVASVKNEVTVHMLAKAADADIKASKFDDASKKIAEAQAILDANTLTWETSLQKSINDVATSLPLSVRGVTRLNDTTVVVTLSKPVSAVYSSEFTFDNSLVATSAVLAADNKTVTLTTTKQAAGKTYTLSYKGTSATFATPSDAPGNITLDGAEIYSDIARSEAITATFKDDNGKINQAPVTISVPTGLTLVSVNGVAAGTATTKYVPNSSGQLNLVVKATGTATVLNAQLKYTQGDSEEVSQKLNFYADLSPLTLTDSYAVSYVDPAGNFFIAKNSTTEVKIALKSTDILQVASVSSSTDFKSKLSVGDVVVGTYNGTSGSSVLNLFFDKPAGFDFSVNEDTTVRVDSTHVTFTGKGEANKIIAVYGLAGNLIKQGNIGSNGVWSIEVPVASVDTTTNQFYLAQHTNLGVSVPQTTPAGAVARTVVPGEFTITNAALQNSVSDPDNSLNGDSVLFSVSTVTGDTFKLQSSPTITVRDGDGSVATFKHNVENTKFGLNAAATQLTVKFGYTAATGGSTGGLQGGLSIIAIDGVTNQAGLKVKTSALTNLSGY</sequence>
<evidence type="ECO:0000313" key="5">
    <source>
        <dbReference type="Proteomes" id="UP000198734"/>
    </source>
</evidence>
<dbReference type="Gene3D" id="2.60.40.1220">
    <property type="match status" value="1"/>
</dbReference>
<evidence type="ECO:0000256" key="2">
    <source>
        <dbReference type="SAM" id="SignalP"/>
    </source>
</evidence>
<dbReference type="OrthoDB" id="2079983at2"/>
<evidence type="ECO:0000259" key="3">
    <source>
        <dbReference type="Pfam" id="PF18058"/>
    </source>
</evidence>